<keyword evidence="3" id="KW-1185">Reference proteome</keyword>
<comment type="caution">
    <text evidence="2">The sequence shown here is derived from an EMBL/GenBank/DDBJ whole genome shotgun (WGS) entry which is preliminary data.</text>
</comment>
<gene>
    <name evidence="2" type="ORF">FRX31_010674</name>
</gene>
<evidence type="ECO:0000313" key="3">
    <source>
        <dbReference type="Proteomes" id="UP000554482"/>
    </source>
</evidence>
<dbReference type="Pfam" id="PF23247">
    <property type="entry name" value="LRR_RPS2"/>
    <property type="match status" value="1"/>
</dbReference>
<feature type="non-terminal residue" evidence="2">
    <location>
        <position position="79"/>
    </location>
</feature>
<dbReference type="Proteomes" id="UP000554482">
    <property type="component" value="Unassembled WGS sequence"/>
</dbReference>
<accession>A0A7J6WQT8</accession>
<sequence length="79" mass="9079">MSCHEVVFVVKSQDQPLLSCLEKLQISDLMKLAKNCDGSIKLEKRSFSQLKHLQIEHCPQLVNMFKCSVFLKSLETLQI</sequence>
<protein>
    <recommendedName>
        <fullName evidence="1">Disease resistance protein At4g27190-like leucine-rich repeats domain-containing protein</fullName>
    </recommendedName>
</protein>
<proteinExistence type="predicted"/>
<organism evidence="2 3">
    <name type="scientific">Thalictrum thalictroides</name>
    <name type="common">Rue-anemone</name>
    <name type="synonym">Anemone thalictroides</name>
    <dbReference type="NCBI Taxonomy" id="46969"/>
    <lineage>
        <taxon>Eukaryota</taxon>
        <taxon>Viridiplantae</taxon>
        <taxon>Streptophyta</taxon>
        <taxon>Embryophyta</taxon>
        <taxon>Tracheophyta</taxon>
        <taxon>Spermatophyta</taxon>
        <taxon>Magnoliopsida</taxon>
        <taxon>Ranunculales</taxon>
        <taxon>Ranunculaceae</taxon>
        <taxon>Thalictroideae</taxon>
        <taxon>Thalictrum</taxon>
    </lineage>
</organism>
<name>A0A7J6WQT8_THATH</name>
<dbReference type="InterPro" id="IPR057135">
    <property type="entry name" value="At4g27190-like_LRR"/>
</dbReference>
<reference evidence="2 3" key="1">
    <citation type="submission" date="2020-06" db="EMBL/GenBank/DDBJ databases">
        <title>Transcriptomic and genomic resources for Thalictrum thalictroides and T. hernandezii: Facilitating candidate gene discovery in an emerging model plant lineage.</title>
        <authorList>
            <person name="Arias T."/>
            <person name="Riano-Pachon D.M."/>
            <person name="Di Stilio V.S."/>
        </authorList>
    </citation>
    <scope>NUCLEOTIDE SEQUENCE [LARGE SCALE GENOMIC DNA]</scope>
    <source>
        <strain evidence="3">cv. WT478/WT964</strain>
        <tissue evidence="2">Leaves</tissue>
    </source>
</reference>
<dbReference type="EMBL" id="JABWDY010011498">
    <property type="protein sequence ID" value="KAF5199739.1"/>
    <property type="molecule type" value="Genomic_DNA"/>
</dbReference>
<feature type="domain" description="Disease resistance protein At4g27190-like leucine-rich repeats" evidence="1">
    <location>
        <begin position="8"/>
        <end position="78"/>
    </location>
</feature>
<evidence type="ECO:0000313" key="2">
    <source>
        <dbReference type="EMBL" id="KAF5199739.1"/>
    </source>
</evidence>
<dbReference type="OrthoDB" id="122245at2759"/>
<dbReference type="AlphaFoldDB" id="A0A7J6WQT8"/>
<evidence type="ECO:0000259" key="1">
    <source>
        <dbReference type="Pfam" id="PF23247"/>
    </source>
</evidence>